<feature type="region of interest" description="Disordered" evidence="1">
    <location>
        <begin position="1"/>
        <end position="27"/>
    </location>
</feature>
<proteinExistence type="predicted"/>
<dbReference type="EMBL" id="CAXAMN010007491">
    <property type="protein sequence ID" value="CAK9021782.1"/>
    <property type="molecule type" value="Genomic_DNA"/>
</dbReference>
<keyword evidence="4" id="KW-1185">Reference proteome</keyword>
<reference evidence="3 4" key="1">
    <citation type="submission" date="2024-02" db="EMBL/GenBank/DDBJ databases">
        <authorList>
            <person name="Chen Y."/>
            <person name="Shah S."/>
            <person name="Dougan E. K."/>
            <person name="Thang M."/>
            <person name="Chan C."/>
        </authorList>
    </citation>
    <scope>NUCLEOTIDE SEQUENCE [LARGE SCALE GENOMIC DNA]</scope>
</reference>
<gene>
    <name evidence="2" type="ORF">CCMP2556_LOCUS14566</name>
    <name evidence="3" type="ORF">CCMP2556_LOCUS14593</name>
</gene>
<accession>A0ABP0K6T7</accession>
<dbReference type="EMBL" id="CAXAMN010007524">
    <property type="protein sequence ID" value="CAK9021849.1"/>
    <property type="molecule type" value="Genomic_DNA"/>
</dbReference>
<organism evidence="3 4">
    <name type="scientific">Durusdinium trenchii</name>
    <dbReference type="NCBI Taxonomy" id="1381693"/>
    <lineage>
        <taxon>Eukaryota</taxon>
        <taxon>Sar</taxon>
        <taxon>Alveolata</taxon>
        <taxon>Dinophyceae</taxon>
        <taxon>Suessiales</taxon>
        <taxon>Symbiodiniaceae</taxon>
        <taxon>Durusdinium</taxon>
    </lineage>
</organism>
<evidence type="ECO:0000313" key="2">
    <source>
        <dbReference type="EMBL" id="CAK9021782.1"/>
    </source>
</evidence>
<comment type="caution">
    <text evidence="3">The sequence shown here is derived from an EMBL/GenBank/DDBJ whole genome shotgun (WGS) entry which is preliminary data.</text>
</comment>
<evidence type="ECO:0000313" key="4">
    <source>
        <dbReference type="Proteomes" id="UP001642484"/>
    </source>
</evidence>
<dbReference type="Proteomes" id="UP001642484">
    <property type="component" value="Unassembled WGS sequence"/>
</dbReference>
<protein>
    <submittedName>
        <fullName evidence="3">Uncharacterized protein</fullName>
    </submittedName>
</protein>
<evidence type="ECO:0000256" key="1">
    <source>
        <dbReference type="SAM" id="MobiDB-lite"/>
    </source>
</evidence>
<evidence type="ECO:0000313" key="3">
    <source>
        <dbReference type="EMBL" id="CAK9021849.1"/>
    </source>
</evidence>
<name>A0ABP0K6T7_9DINO</name>
<sequence>MVRDQRLSVGLKGDDEMNPPEEDPQMRAFHKRVAFLGNSRETMRTKDASEQLGEAPQTYLSCLTGLGLHTVAQTYLTLNQKEHVANWHNETCGWSSLRGSGITNSPRH</sequence>